<keyword evidence="1" id="KW-0732">Signal</keyword>
<evidence type="ECO:0000313" key="4">
    <source>
        <dbReference type="Proteomes" id="UP000480178"/>
    </source>
</evidence>
<dbReference type="RefSeq" id="WP_162445699.1">
    <property type="nucleotide sequence ID" value="NZ_CP048222.1"/>
</dbReference>
<feature type="signal peptide" evidence="1">
    <location>
        <begin position="1"/>
        <end position="20"/>
    </location>
</feature>
<keyword evidence="4" id="KW-1185">Reference proteome</keyword>
<feature type="chain" id="PRO_5025544262" evidence="1">
    <location>
        <begin position="21"/>
        <end position="229"/>
    </location>
</feature>
<feature type="domain" description="DUF4397" evidence="2">
    <location>
        <begin position="27"/>
        <end position="141"/>
    </location>
</feature>
<evidence type="ECO:0000256" key="1">
    <source>
        <dbReference type="SAM" id="SignalP"/>
    </source>
</evidence>
<dbReference type="Proteomes" id="UP000480178">
    <property type="component" value="Chromosome"/>
</dbReference>
<gene>
    <name evidence="3" type="ORF">GXP67_25245</name>
</gene>
<dbReference type="InterPro" id="IPR025510">
    <property type="entry name" value="DUF4397"/>
</dbReference>
<dbReference type="Pfam" id="PF14344">
    <property type="entry name" value="DUF4397"/>
    <property type="match status" value="1"/>
</dbReference>
<evidence type="ECO:0000313" key="3">
    <source>
        <dbReference type="EMBL" id="QHT69715.1"/>
    </source>
</evidence>
<accession>A0A6C0GNV5</accession>
<organism evidence="3 4">
    <name type="scientific">Rhodocytophaga rosea</name>
    <dbReference type="NCBI Taxonomy" id="2704465"/>
    <lineage>
        <taxon>Bacteria</taxon>
        <taxon>Pseudomonadati</taxon>
        <taxon>Bacteroidota</taxon>
        <taxon>Cytophagia</taxon>
        <taxon>Cytophagales</taxon>
        <taxon>Rhodocytophagaceae</taxon>
        <taxon>Rhodocytophaga</taxon>
    </lineage>
</organism>
<dbReference type="PROSITE" id="PS51257">
    <property type="entry name" value="PROKAR_LIPOPROTEIN"/>
    <property type="match status" value="1"/>
</dbReference>
<sequence length="229" mass="26103">MRFKIVFFLALLIISACSNWKEEPAISKVIFINALPGSNEATLLFDGQPLNTKPLVYDTFTTSYRDIRAGRRMVSVKLSEYSEPSEEDTFYVPEFSYFTAYITKDITQTPEVGRLYFYQDAIIKPAAGKANVRFMNLYPDKTAEIDLMVSGRTDALFTKQTFGKITAFVSTDTSSYYTFRLRQKGVVIPNTVYNLKITRQNNYTILLTDSLGNATGEKKPRLQLITHQQ</sequence>
<dbReference type="EMBL" id="CP048222">
    <property type="protein sequence ID" value="QHT69715.1"/>
    <property type="molecule type" value="Genomic_DNA"/>
</dbReference>
<proteinExistence type="predicted"/>
<dbReference type="AlphaFoldDB" id="A0A6C0GNV5"/>
<dbReference type="KEGG" id="rhoz:GXP67_25245"/>
<name>A0A6C0GNV5_9BACT</name>
<protein>
    <submittedName>
        <fullName evidence="3">DUF4397 domain-containing protein</fullName>
    </submittedName>
</protein>
<reference evidence="3 4" key="1">
    <citation type="submission" date="2020-01" db="EMBL/GenBank/DDBJ databases">
        <authorList>
            <person name="Kim M.K."/>
        </authorList>
    </citation>
    <scope>NUCLEOTIDE SEQUENCE [LARGE SCALE GENOMIC DNA]</scope>
    <source>
        <strain evidence="3 4">172606-1</strain>
    </source>
</reference>
<evidence type="ECO:0000259" key="2">
    <source>
        <dbReference type="Pfam" id="PF14344"/>
    </source>
</evidence>